<dbReference type="Pfam" id="PF18562">
    <property type="entry name" value="CIDR1_gamma"/>
    <property type="match status" value="1"/>
</dbReference>
<feature type="compositionally biased region" description="Acidic residues" evidence="1">
    <location>
        <begin position="592"/>
        <end position="601"/>
    </location>
</feature>
<dbReference type="InterPro" id="IPR054595">
    <property type="entry name" value="DBL_C"/>
</dbReference>
<feature type="domain" description="Plasmodium falciparum erythrocyte membrane protein-1 N-terminal segment" evidence="5">
    <location>
        <begin position="19"/>
        <end position="53"/>
    </location>
</feature>
<dbReference type="InterPro" id="IPR042202">
    <property type="entry name" value="Duffy-ag-bd_sf"/>
</dbReference>
<feature type="region of interest" description="Disordered" evidence="1">
    <location>
        <begin position="1633"/>
        <end position="1669"/>
    </location>
</feature>
<feature type="compositionally biased region" description="Pro residues" evidence="1">
    <location>
        <begin position="2285"/>
        <end position="2298"/>
    </location>
</feature>
<feature type="compositionally biased region" description="Basic and acidic residues" evidence="1">
    <location>
        <begin position="2192"/>
        <end position="2201"/>
    </location>
</feature>
<feature type="compositionally biased region" description="Low complexity" evidence="1">
    <location>
        <begin position="1391"/>
        <end position="1402"/>
    </location>
</feature>
<feature type="region of interest" description="Disordered" evidence="1">
    <location>
        <begin position="1853"/>
        <end position="1875"/>
    </location>
</feature>
<feature type="compositionally biased region" description="Polar residues" evidence="1">
    <location>
        <begin position="2255"/>
        <end position="2264"/>
    </location>
</feature>
<evidence type="ECO:0000259" key="3">
    <source>
        <dbReference type="Pfam" id="PF05424"/>
    </source>
</evidence>
<dbReference type="GO" id="GO:0046789">
    <property type="term" value="F:host cell surface receptor binding"/>
    <property type="evidence" value="ECO:0007669"/>
    <property type="project" value="InterPro"/>
</dbReference>
<reference evidence="8 9" key="1">
    <citation type="submission" date="2016-09" db="EMBL/GenBank/DDBJ databases">
        <authorList>
            <consortium name="Pathogen Informatics"/>
        </authorList>
    </citation>
    <scope>NUCLEOTIDE SEQUENCE [LARGE SCALE GENOMIC DNA]</scope>
</reference>
<feature type="domain" description="Duffy-binding-like" evidence="7">
    <location>
        <begin position="320"/>
        <end position="477"/>
    </location>
</feature>
<feature type="compositionally biased region" description="Basic and acidic residues" evidence="1">
    <location>
        <begin position="1376"/>
        <end position="1390"/>
    </location>
</feature>
<feature type="domain" description="Duffy-antigen binding" evidence="3">
    <location>
        <begin position="1567"/>
        <end position="1696"/>
    </location>
</feature>
<feature type="compositionally biased region" description="Basic and acidic residues" evidence="1">
    <location>
        <begin position="2161"/>
        <end position="2182"/>
    </location>
</feature>
<proteinExistence type="predicted"/>
<feature type="compositionally biased region" description="Low complexity" evidence="1">
    <location>
        <begin position="1639"/>
        <end position="1657"/>
    </location>
</feature>
<gene>
    <name evidence="8" type="ORF">PRG01_0426100</name>
</gene>
<feature type="compositionally biased region" description="Basic and acidic residues" evidence="1">
    <location>
        <begin position="621"/>
        <end position="634"/>
    </location>
</feature>
<feature type="domain" description="Duffy-binding-like" evidence="2">
    <location>
        <begin position="2027"/>
        <end position="2168"/>
    </location>
</feature>
<dbReference type="Pfam" id="PF03011">
    <property type="entry name" value="PFEMP"/>
    <property type="match status" value="2"/>
</dbReference>
<evidence type="ECO:0000259" key="2">
    <source>
        <dbReference type="Pfam" id="PF03011"/>
    </source>
</evidence>
<evidence type="ECO:0000256" key="1">
    <source>
        <dbReference type="SAM" id="MobiDB-lite"/>
    </source>
</evidence>
<feature type="region of interest" description="Disordered" evidence="1">
    <location>
        <begin position="1692"/>
        <end position="1712"/>
    </location>
</feature>
<evidence type="ECO:0000259" key="4">
    <source>
        <dbReference type="Pfam" id="PF15445"/>
    </source>
</evidence>
<dbReference type="Gene3D" id="1.20.58.1930">
    <property type="match status" value="1"/>
</dbReference>
<dbReference type="InterPro" id="IPR008602">
    <property type="entry name" value="Duffy-antigen-binding"/>
</dbReference>
<feature type="region of interest" description="Disordered" evidence="1">
    <location>
        <begin position="1253"/>
        <end position="1314"/>
    </location>
</feature>
<feature type="compositionally biased region" description="Basic and acidic residues" evidence="1">
    <location>
        <begin position="1358"/>
        <end position="1369"/>
    </location>
</feature>
<dbReference type="Gene3D" id="1.20.58.830">
    <property type="match status" value="4"/>
</dbReference>
<feature type="domain" description="Plasmodium falciparum erythrocyte membrane protein 1 acidic terminal segment" evidence="4">
    <location>
        <begin position="2327"/>
        <end position="2778"/>
    </location>
</feature>
<dbReference type="Gene3D" id="1.10.1900.40">
    <property type="entry name" value="Acidic terminal segments, variant surface antigen of PfEMP1"/>
    <property type="match status" value="2"/>
</dbReference>
<feature type="region of interest" description="Disordered" evidence="1">
    <location>
        <begin position="2161"/>
        <end position="2312"/>
    </location>
</feature>
<feature type="compositionally biased region" description="Basic and acidic residues" evidence="1">
    <location>
        <begin position="2230"/>
        <end position="2247"/>
    </location>
</feature>
<feature type="domain" description="Duffy-antigen binding" evidence="3">
    <location>
        <begin position="123"/>
        <end position="316"/>
    </location>
</feature>
<evidence type="ECO:0000313" key="9">
    <source>
        <dbReference type="Proteomes" id="UP000240500"/>
    </source>
</evidence>
<feature type="compositionally biased region" description="Acidic residues" evidence="1">
    <location>
        <begin position="1273"/>
        <end position="1292"/>
    </location>
</feature>
<evidence type="ECO:0000259" key="5">
    <source>
        <dbReference type="Pfam" id="PF15447"/>
    </source>
</evidence>
<accession>A0A2P9D828</accession>
<feature type="domain" description="Duffy-antigen binding" evidence="3">
    <location>
        <begin position="902"/>
        <end position="1079"/>
    </location>
</feature>
<protein>
    <submittedName>
        <fullName evidence="8">Erythrocyte membrane protein 1, PfEMP1, putative</fullName>
    </submittedName>
</protein>
<dbReference type="GO" id="GO:0016020">
    <property type="term" value="C:membrane"/>
    <property type="evidence" value="ECO:0007669"/>
    <property type="project" value="InterPro"/>
</dbReference>
<dbReference type="VEuPathDB" id="PlasmoDB:PRCDC_0036300"/>
<dbReference type="InterPro" id="IPR029210">
    <property type="entry name" value="PfEMP1_NTS"/>
</dbReference>
<dbReference type="Pfam" id="PF15445">
    <property type="entry name" value="ATS"/>
    <property type="match status" value="1"/>
</dbReference>
<feature type="compositionally biased region" description="Polar residues" evidence="1">
    <location>
        <begin position="1699"/>
        <end position="1708"/>
    </location>
</feature>
<feature type="compositionally biased region" description="Acidic residues" evidence="1">
    <location>
        <begin position="2211"/>
        <end position="2223"/>
    </location>
</feature>
<dbReference type="SUPFAM" id="SSF140924">
    <property type="entry name" value="Duffy binding domain-like"/>
    <property type="match status" value="5"/>
</dbReference>
<dbReference type="FunFam" id="1.20.1310.20:FF:000001">
    <property type="entry name" value="Erythrocyte membrane protein 1, PfEMP1"/>
    <property type="match status" value="1"/>
</dbReference>
<name>A0A2P9D828_PLARE</name>
<dbReference type="Gene3D" id="1.20.1310.20">
    <property type="entry name" value="Duffy-antigen binding domain"/>
    <property type="match status" value="4"/>
</dbReference>
<dbReference type="FunFam" id="1.10.1900.40:FF:000001">
    <property type="entry name" value="Erythrocyte membrane protein 1"/>
    <property type="match status" value="1"/>
</dbReference>
<dbReference type="Pfam" id="PF05424">
    <property type="entry name" value="Duffy_binding"/>
    <property type="match status" value="4"/>
</dbReference>
<feature type="region of interest" description="Disordered" evidence="1">
    <location>
        <begin position="750"/>
        <end position="771"/>
    </location>
</feature>
<feature type="region of interest" description="Disordered" evidence="1">
    <location>
        <begin position="1"/>
        <end position="21"/>
    </location>
</feature>
<dbReference type="Pfam" id="PF15447">
    <property type="entry name" value="NTS"/>
    <property type="match status" value="1"/>
</dbReference>
<dbReference type="VEuPathDB" id="PlasmoDB:PRG01_0426100"/>
<evidence type="ECO:0000259" key="7">
    <source>
        <dbReference type="Pfam" id="PF22672"/>
    </source>
</evidence>
<feature type="region of interest" description="Disordered" evidence="1">
    <location>
        <begin position="1346"/>
        <end position="1404"/>
    </location>
</feature>
<dbReference type="VEuPathDB" id="PlasmoDB:PRCDC_1239600"/>
<feature type="compositionally biased region" description="Basic residues" evidence="1">
    <location>
        <begin position="2299"/>
        <end position="2309"/>
    </location>
</feature>
<dbReference type="InterPro" id="IPR004258">
    <property type="entry name" value="DBL"/>
</dbReference>
<dbReference type="InterPro" id="IPR029211">
    <property type="entry name" value="PfEMP1_ATS"/>
</dbReference>
<feature type="region of interest" description="Disordered" evidence="1">
    <location>
        <begin position="1607"/>
        <end position="1626"/>
    </location>
</feature>
<dbReference type="FunFam" id="1.20.58.1930:FF:000001">
    <property type="entry name" value="Erythrocyte membrane protein 1, PfEMP1"/>
    <property type="match status" value="1"/>
</dbReference>
<feature type="domain" description="Duffy-antigen binding" evidence="3">
    <location>
        <begin position="1403"/>
        <end position="1457"/>
    </location>
</feature>
<dbReference type="EMBL" id="LT969567">
    <property type="protein sequence ID" value="SOV76540.1"/>
    <property type="molecule type" value="Genomic_DNA"/>
</dbReference>
<organism evidence="8 9">
    <name type="scientific">Plasmodium reichenowi</name>
    <dbReference type="NCBI Taxonomy" id="5854"/>
    <lineage>
        <taxon>Eukaryota</taxon>
        <taxon>Sar</taxon>
        <taxon>Alveolata</taxon>
        <taxon>Apicomplexa</taxon>
        <taxon>Aconoidasida</taxon>
        <taxon>Haemosporida</taxon>
        <taxon>Plasmodiidae</taxon>
        <taxon>Plasmodium</taxon>
        <taxon>Plasmodium (Laverania)</taxon>
    </lineage>
</organism>
<dbReference type="Pfam" id="PF22672">
    <property type="entry name" value="DBL_C"/>
    <property type="match status" value="2"/>
</dbReference>
<feature type="region of interest" description="Disordered" evidence="1">
    <location>
        <begin position="588"/>
        <end position="634"/>
    </location>
</feature>
<dbReference type="Proteomes" id="UP000240500">
    <property type="component" value="Chromosome 4"/>
</dbReference>
<sequence>MRRASSGGAEEDPIEHDKDAKHLLDSIGKKVHEEVKNAANQYEDDLKGKLQNAASTSLETLGTADTCDLVKEYYTKHVNGKSERHPCGNETAKEDDLKRFSDTLGGQCTDHRIKGNDRNNTGGACAPFRRLHLCVKNFENIKTNDIDNTDKLLAEVCLGAKYEGETLRAQHDQHQLTNKDSHSQLCTELARSFADIGDIIRGKDMYLGYDSDEKKQREKLDKNLQRIFAKIHEKLTGGAQTRYNGDNENYFQLREDWWTSNRETVWKALTCEAPDDSRYFRATCGSGKTATLAKDKCRCGDNQVPTFFDYVPQYLRWFEEWAEDFCRKKKKKVENLEKQCRGMGDDGKDRYCSGNGYDCTKTIYKKGKIVIGEHCTKCSIWCRMYETWIDNQKKEFLKQKRKYENVINGTSSSSSTTRGRRRRDARNSSSDYDGYEKIFYKKLKEQNYRTVGEFLEKLNNEEVCKKITEGKEKINFKIVDYNLDKNINKEGTFYHSEYCEVCPGCGVKRREGKWKQKYDGKCIGDKHYKIRPHATSTDINVLSFGDKRKDIETEIKTICDKLSTDSENEELYEKWKCYKHDDVEKEKLKKDEDEDEEEEEDHEVKDAGGLCILPNPKKSKKKEEEGEDNTQKEPEELQKTFNDFFYFWIRRFLNDSMYWRDKLGRCLNNNSGKCRDKCNKDCDCFLKWVKQKETEWTKIKQHFDTQDGFILLPHDYVLKEVLKLEELFKDIKDGYGDSNELKGIESMLEKEKQKNQEEDAAGGGSKKETTIDKLIKHELKDAEKCKNCQPKEVKNPCSGNTSGGTYPLLAHKVAEDIQQKAHEDMLKRSGKDGGESKLKGHIENAKFKNNPQPKVLKDACEITEDHSNAKDEKSKDPCSCKGERFKIDTKWSNAGKEAKLFGVYLPPRRQHMCTSNVEYLCRAKGGGFEQVPNEKAIHSLLGDVLLASKYEAEKIKNVHQENNGQNAKNGLNNETTVCKAMKYSFADIADIIRGKDLWDNGDANTLQNDLVTIFGKIKEGLSEGIQNKYASDTDNKQLRSDWWEANRDQVWKAMQCVYKEGGCSGDATPYDDYIPQRLRWMTEWAEWYCKEQYKLYEKLLVKCSKCKGTDNGQCKEDTPGCTECKTACGEYKTKIQPWKPQWTKMQIAYTQLYLQAQGTSSGTVLGGYPDKQQVVDFLTPIHKASVASIGKNGETTNSPYEKAYGYIHQEARVGECLGQNEFCLYKNGVTASSGGQDNKNYAFKDTPHGYDLACECKEPSSPGRSLDQQPDTPLEEQEEEEEENSDEEEPGAEPESSNTNVTQKEDEPKEDGVKPCDIVQQLFESTDKDKFKDACQQKYGGNNSRLGWKCVSDTTRSNGDKGSKGETGERGTGSENEGKDRSKRSVDPKSSDATTGSSSSGAICVPPRRRRLYLHKLPDDGQFDTAASLREWFVKSAAVEAFFLWDRYKKLNTKKQDETTIARGGWESSSGSGGLFGSNVSGMSAGGMGGIGGAGIPGAGVPGVGVPGAGIPVVPGAGEQGLQPRLPLPPPNGFGKSTSLQDDAKAVSGFDLYGTSEENTDTSASLNPQQQLQNGVIPPDFLRQMFYTIADYRDILVGNTDMVGDTIVSNTSGTEKVGETTETKTISKIIKQTLEKSGSKPGNSSPSHRGTSSTSHSVNQSPNSDTPSSWWDKNAEHIWHGMICALTYEDKSDGAKPTPGNSNTQKITQIDGANGGEDLFTKLKNKYGDYNSVELKEENDTVAKHGSSLNPETTKLKNFVLRPPYFRYLEEWGETFCRERAKRLEQIKVDCKVEENSGRGTKTPKCSCYGEDCKTNLSKAYNIIPSLECPGCGRECRKYKKWINTKKTEYDKQKEAYSKQKEDAQKNNSDNGFSKTLGNDTADFLQKLGACKKDSENHNGVGKTDFDDNTFKPAKYCDPCSKFSVNCNNGNCDKSKETECKKNGNDYITRNDIKENTDGNGNIEMRVSDNTESGFDGLPECTNADIFKGIRKEQWTCGNVCGYNVCKPKNGNGAINGKNQIITIRGLVAHWVYNFLEDYNRIKHKISHCIKNGNEDKCICGCEQKCKCVGQWIEKKKYEWEEITQRLNDQYKNGYGENFNVKTILEEVIPQIDVTIDKKKIEQLTDLKKLYGCKCTASSKNSEEEDAVLCLLENIKKEAEQCKEKHSGEPEKPCDETPHPVGDDDPLEEENPENKVEHPKICNDVLKNAETEDQTDEKCEEDTVPPTEGTSDKGSEEDDADKKKKEDVVEDSVNRPESTTTSDNGESEGTPEQTPVLKPEEEVPLPAPKEPAPTTPKKPPPKRRPKPKQKIVEESPYLKPALVSNALMWSVGIGFTALSYWWLLKKKTKSSVDMLRVLQIPQNDYGIPTLESKNRYIPYKSAQYRGKRYIYLEGDSSSDEKYAFMSDTTDVTSSESEYEEFDINDIYVPGSPKYKTLIEVVLEPSKRETNSGNTIPTSDTPSNKFTDNEWNELKQNFISQYVVREPLVVPNKYRSGDIPTNTDPNILRDKLDQKPFIMSIHDRNLLNGEEYNYDMINNIGQNDLYSDIYTTSGTKDPISGNHNPYSGIDLINDSLNSGNQPIDIYDEILKRKENELFGANHVKHTSTHSVAKNTNSDPIQNQLDLFHKWLDRHRDMCEKWDKNNKVDILNQLKEEWENETHSGKLSDIPSGKISDIPSINKTLNSDVSIQIHMDNPKTTNEFTYVDSNPNITLPSNPNLVENNINPNLVGNQNPNLVGNINPVDSNTPTNPNRVQIEMSENNHKLVKEKYPIADMWNI</sequence>
<feature type="domain" description="Cysteine-rich interdomain region 1 gamma" evidence="6">
    <location>
        <begin position="1961"/>
        <end position="2010"/>
    </location>
</feature>
<feature type="region of interest" description="Disordered" evidence="1">
    <location>
        <begin position="408"/>
        <end position="430"/>
    </location>
</feature>
<feature type="compositionally biased region" description="Polar residues" evidence="1">
    <location>
        <begin position="1866"/>
        <end position="1875"/>
    </location>
</feature>
<feature type="compositionally biased region" description="Polar residues" evidence="1">
    <location>
        <begin position="1262"/>
        <end position="1271"/>
    </location>
</feature>
<feature type="compositionally biased region" description="Basic and acidic residues" evidence="1">
    <location>
        <begin position="1853"/>
        <end position="1865"/>
    </location>
</feature>
<evidence type="ECO:0000259" key="6">
    <source>
        <dbReference type="Pfam" id="PF18562"/>
    </source>
</evidence>
<dbReference type="InterPro" id="IPR041480">
    <property type="entry name" value="CIDR1_gamma"/>
</dbReference>
<feature type="compositionally biased region" description="Low complexity" evidence="1">
    <location>
        <begin position="408"/>
        <end position="417"/>
    </location>
</feature>
<feature type="domain" description="Duffy-binding-like" evidence="2">
    <location>
        <begin position="644"/>
        <end position="791"/>
    </location>
</feature>
<evidence type="ECO:0000313" key="8">
    <source>
        <dbReference type="EMBL" id="SOV76540.1"/>
    </source>
</evidence>
<feature type="domain" description="Duffy-binding-like" evidence="7">
    <location>
        <begin position="1771"/>
        <end position="1912"/>
    </location>
</feature>
<feature type="compositionally biased region" description="Polar residues" evidence="1">
    <location>
        <begin position="1658"/>
        <end position="1669"/>
    </location>
</feature>
<feature type="compositionally biased region" description="Basic and acidic residues" evidence="1">
    <location>
        <begin position="1303"/>
        <end position="1314"/>
    </location>
</feature>
<dbReference type="InterPro" id="IPR044932">
    <property type="entry name" value="PfEMP1_ATS_sf"/>
</dbReference>
<dbReference type="FunFam" id="1.20.58.830:FF:000022">
    <property type="entry name" value="Erythrocyte membrane protein 1, PfEMP1"/>
    <property type="match status" value="1"/>
</dbReference>
<dbReference type="OrthoDB" id="378917at2759"/>